<evidence type="ECO:0000256" key="4">
    <source>
        <dbReference type="ARBA" id="ARBA00023316"/>
    </source>
</evidence>
<gene>
    <name evidence="7" type="ORF">METEAL_20150</name>
</gene>
<dbReference type="GO" id="GO:0008745">
    <property type="term" value="F:N-acetylmuramoyl-L-alanine amidase activity"/>
    <property type="evidence" value="ECO:0007669"/>
    <property type="project" value="UniProtKB-EC"/>
</dbReference>
<dbReference type="EC" id="3.5.1.28" evidence="2"/>
<feature type="chain" id="PRO_5041282983" description="N-acetylmuramoyl-L-alanine amidase" evidence="5">
    <location>
        <begin position="22"/>
        <end position="262"/>
    </location>
</feature>
<evidence type="ECO:0000256" key="1">
    <source>
        <dbReference type="ARBA" id="ARBA00001561"/>
    </source>
</evidence>
<keyword evidence="3" id="KW-0378">Hydrolase</keyword>
<dbReference type="SMART" id="SM00644">
    <property type="entry name" value="Ami_2"/>
    <property type="match status" value="1"/>
</dbReference>
<dbReference type="Pfam" id="PF01510">
    <property type="entry name" value="Amidase_2"/>
    <property type="match status" value="1"/>
</dbReference>
<evidence type="ECO:0000313" key="8">
    <source>
        <dbReference type="Proteomes" id="UP001238179"/>
    </source>
</evidence>
<keyword evidence="8" id="KW-1185">Reference proteome</keyword>
<dbReference type="InterPro" id="IPR051206">
    <property type="entry name" value="NAMLAA_amidase_2"/>
</dbReference>
<evidence type="ECO:0000256" key="2">
    <source>
        <dbReference type="ARBA" id="ARBA00011901"/>
    </source>
</evidence>
<reference evidence="8" key="1">
    <citation type="journal article" date="2023" name="Int. J. Syst. Evol. Microbiol.">
        <title>Mesoterricola silvestris gen. nov., sp. nov., Mesoterricola sediminis sp. nov., Geothrix oryzae sp. nov., Geothrix edaphica sp. nov., Geothrix rubra sp. nov., and Geothrix limicola sp. nov., six novel members of Acidobacteriota isolated from soils.</title>
        <authorList>
            <person name="Itoh H."/>
            <person name="Sugisawa Y."/>
            <person name="Mise K."/>
            <person name="Xu Z."/>
            <person name="Kuniyasu M."/>
            <person name="Ushijima N."/>
            <person name="Kawano K."/>
            <person name="Kobayashi E."/>
            <person name="Shiratori Y."/>
            <person name="Masuda Y."/>
            <person name="Senoo K."/>
        </authorList>
    </citation>
    <scope>NUCLEOTIDE SEQUENCE [LARGE SCALE GENOMIC DNA]</scope>
    <source>
        <strain evidence="8">W79</strain>
    </source>
</reference>
<dbReference type="GO" id="GO:0019867">
    <property type="term" value="C:outer membrane"/>
    <property type="evidence" value="ECO:0007669"/>
    <property type="project" value="TreeGrafter"/>
</dbReference>
<feature type="domain" description="N-acetylmuramoyl-L-alanine amidase" evidence="6">
    <location>
        <begin position="30"/>
        <end position="164"/>
    </location>
</feature>
<keyword evidence="4" id="KW-0961">Cell wall biogenesis/degradation</keyword>
<evidence type="ECO:0000313" key="7">
    <source>
        <dbReference type="EMBL" id="BDU72841.1"/>
    </source>
</evidence>
<dbReference type="GO" id="GO:0009254">
    <property type="term" value="P:peptidoglycan turnover"/>
    <property type="evidence" value="ECO:0007669"/>
    <property type="project" value="TreeGrafter"/>
</dbReference>
<evidence type="ECO:0000256" key="3">
    <source>
        <dbReference type="ARBA" id="ARBA00022801"/>
    </source>
</evidence>
<name>A0AA48GVZ4_9BACT</name>
<dbReference type="AlphaFoldDB" id="A0AA48GVZ4"/>
<dbReference type="SUPFAM" id="SSF55846">
    <property type="entry name" value="N-acetylmuramoyl-L-alanine amidase-like"/>
    <property type="match status" value="1"/>
</dbReference>
<dbReference type="InterPro" id="IPR036505">
    <property type="entry name" value="Amidase/PGRP_sf"/>
</dbReference>
<dbReference type="RefSeq" id="WP_316415753.1">
    <property type="nucleotide sequence ID" value="NZ_AP027080.1"/>
</dbReference>
<dbReference type="CDD" id="cd06583">
    <property type="entry name" value="PGRP"/>
    <property type="match status" value="1"/>
</dbReference>
<dbReference type="PROSITE" id="PS51257">
    <property type="entry name" value="PROKAR_LIPOPROTEIN"/>
    <property type="match status" value="1"/>
</dbReference>
<proteinExistence type="predicted"/>
<sequence length="262" mass="28568">MKAALPALAAVLLLGAACHQAPRNPMAQWSPSPNFNARRPQMIIIHHTACTTFDEALRILKTENSGGPVSSHYLIGRDGKLAQLVSDDHRAWHAGGGGAWGASRDINSLSIGIELDNNGFEPFAQPQIDKLLALLDDLVRRYDIPRSQILAHADVDPVRKHDPNASFPWKLLAEKGFGLWPDADLPEPPAGFDPWAALRILGYSMKSPAATLGAFHLHYRATEAGELDALDRRILFNLQSRQLGTAGLPHQDLGLPGDQVIR</sequence>
<organism evidence="7 8">
    <name type="scientific">Mesoterricola silvestris</name>
    <dbReference type="NCBI Taxonomy" id="2927979"/>
    <lineage>
        <taxon>Bacteria</taxon>
        <taxon>Pseudomonadati</taxon>
        <taxon>Acidobacteriota</taxon>
        <taxon>Holophagae</taxon>
        <taxon>Holophagales</taxon>
        <taxon>Holophagaceae</taxon>
        <taxon>Mesoterricola</taxon>
    </lineage>
</organism>
<protein>
    <recommendedName>
        <fullName evidence="2">N-acetylmuramoyl-L-alanine amidase</fullName>
        <ecNumber evidence="2">3.5.1.28</ecNumber>
    </recommendedName>
</protein>
<accession>A0AA48GVZ4</accession>
<dbReference type="GO" id="GO:0071555">
    <property type="term" value="P:cell wall organization"/>
    <property type="evidence" value="ECO:0007669"/>
    <property type="project" value="UniProtKB-KW"/>
</dbReference>
<dbReference type="PANTHER" id="PTHR30417:SF1">
    <property type="entry name" value="N-ACETYLMURAMOYL-L-ALANINE AMIDASE AMID"/>
    <property type="match status" value="1"/>
</dbReference>
<dbReference type="KEGG" id="msil:METEAL_20150"/>
<dbReference type="Proteomes" id="UP001238179">
    <property type="component" value="Chromosome"/>
</dbReference>
<feature type="signal peptide" evidence="5">
    <location>
        <begin position="1"/>
        <end position="21"/>
    </location>
</feature>
<dbReference type="Gene3D" id="3.40.80.10">
    <property type="entry name" value="Peptidoglycan recognition protein-like"/>
    <property type="match status" value="1"/>
</dbReference>
<keyword evidence="5" id="KW-0732">Signal</keyword>
<comment type="catalytic activity">
    <reaction evidence="1">
        <text>Hydrolyzes the link between N-acetylmuramoyl residues and L-amino acid residues in certain cell-wall glycopeptides.</text>
        <dbReference type="EC" id="3.5.1.28"/>
    </reaction>
</comment>
<dbReference type="InterPro" id="IPR002502">
    <property type="entry name" value="Amidase_domain"/>
</dbReference>
<evidence type="ECO:0000256" key="5">
    <source>
        <dbReference type="SAM" id="SignalP"/>
    </source>
</evidence>
<dbReference type="GO" id="GO:0009253">
    <property type="term" value="P:peptidoglycan catabolic process"/>
    <property type="evidence" value="ECO:0007669"/>
    <property type="project" value="InterPro"/>
</dbReference>
<evidence type="ECO:0000259" key="6">
    <source>
        <dbReference type="SMART" id="SM00644"/>
    </source>
</evidence>
<dbReference type="PANTHER" id="PTHR30417">
    <property type="entry name" value="N-ACETYLMURAMOYL-L-ALANINE AMIDASE AMID"/>
    <property type="match status" value="1"/>
</dbReference>
<dbReference type="EMBL" id="AP027080">
    <property type="protein sequence ID" value="BDU72841.1"/>
    <property type="molecule type" value="Genomic_DNA"/>
</dbReference>